<dbReference type="PANTHER" id="PTHR11135">
    <property type="entry name" value="HISTONE ACETYLTRANSFERASE-RELATED"/>
    <property type="match status" value="1"/>
</dbReference>
<keyword evidence="3" id="KW-0949">S-adenosyl-L-methionine</keyword>
<keyword evidence="6" id="KW-0411">Iron-sulfur</keyword>
<keyword evidence="2" id="KW-0004">4Fe-4S</keyword>
<dbReference type="PROSITE" id="PS51918">
    <property type="entry name" value="RADICAL_SAM"/>
    <property type="match status" value="1"/>
</dbReference>
<dbReference type="GO" id="GO:0051539">
    <property type="term" value="F:4 iron, 4 sulfur cluster binding"/>
    <property type="evidence" value="ECO:0007669"/>
    <property type="project" value="UniProtKB-KW"/>
</dbReference>
<proteinExistence type="predicted"/>
<dbReference type="Pfam" id="PF16199">
    <property type="entry name" value="Radical_SAM_C"/>
    <property type="match status" value="1"/>
</dbReference>
<keyword evidence="5" id="KW-0408">Iron</keyword>
<dbReference type="SUPFAM" id="SSF102114">
    <property type="entry name" value="Radical SAM enzymes"/>
    <property type="match status" value="1"/>
</dbReference>
<evidence type="ECO:0000313" key="8">
    <source>
        <dbReference type="EMBL" id="OUP52976.1"/>
    </source>
</evidence>
<evidence type="ECO:0000256" key="5">
    <source>
        <dbReference type="ARBA" id="ARBA00023004"/>
    </source>
</evidence>
<dbReference type="Pfam" id="PF04055">
    <property type="entry name" value="Radical_SAM"/>
    <property type="match status" value="1"/>
</dbReference>
<dbReference type="SFLD" id="SFLDG01086">
    <property type="entry name" value="elongater_protein-like"/>
    <property type="match status" value="1"/>
</dbReference>
<dbReference type="InterPro" id="IPR039661">
    <property type="entry name" value="ELP3"/>
</dbReference>
<accession>A0A1Y4L8B7</accession>
<evidence type="ECO:0000256" key="4">
    <source>
        <dbReference type="ARBA" id="ARBA00022723"/>
    </source>
</evidence>
<evidence type="ECO:0000259" key="7">
    <source>
        <dbReference type="PROSITE" id="PS51918"/>
    </source>
</evidence>
<dbReference type="EMBL" id="NFKK01000006">
    <property type="protein sequence ID" value="OUP52976.1"/>
    <property type="molecule type" value="Genomic_DNA"/>
</dbReference>
<evidence type="ECO:0000313" key="9">
    <source>
        <dbReference type="Proteomes" id="UP000195897"/>
    </source>
</evidence>
<organism evidence="8 9">
    <name type="scientific">Butyricicoccus pullicaecorum</name>
    <dbReference type="NCBI Taxonomy" id="501571"/>
    <lineage>
        <taxon>Bacteria</taxon>
        <taxon>Bacillati</taxon>
        <taxon>Bacillota</taxon>
        <taxon>Clostridia</taxon>
        <taxon>Eubacteriales</taxon>
        <taxon>Butyricicoccaceae</taxon>
        <taxon>Butyricicoccus</taxon>
    </lineage>
</organism>
<evidence type="ECO:0000256" key="2">
    <source>
        <dbReference type="ARBA" id="ARBA00022485"/>
    </source>
</evidence>
<dbReference type="SFLD" id="SFLDS00029">
    <property type="entry name" value="Radical_SAM"/>
    <property type="match status" value="1"/>
</dbReference>
<keyword evidence="4" id="KW-0479">Metal-binding</keyword>
<dbReference type="SMART" id="SM00729">
    <property type="entry name" value="Elp3"/>
    <property type="match status" value="1"/>
</dbReference>
<dbReference type="CDD" id="cd01335">
    <property type="entry name" value="Radical_SAM"/>
    <property type="match status" value="1"/>
</dbReference>
<reference evidence="9" key="1">
    <citation type="submission" date="2017-04" db="EMBL/GenBank/DDBJ databases">
        <title>Function of individual gut microbiota members based on whole genome sequencing of pure cultures obtained from chicken caecum.</title>
        <authorList>
            <person name="Medvecky M."/>
            <person name="Cejkova D."/>
            <person name="Polansky O."/>
            <person name="Karasova D."/>
            <person name="Kubasova T."/>
            <person name="Cizek A."/>
            <person name="Rychlik I."/>
        </authorList>
    </citation>
    <scope>NUCLEOTIDE SEQUENCE [LARGE SCALE GENOMIC DNA]</scope>
    <source>
        <strain evidence="9">An180</strain>
    </source>
</reference>
<dbReference type="InterPro" id="IPR006638">
    <property type="entry name" value="Elp3/MiaA/NifB-like_rSAM"/>
</dbReference>
<dbReference type="InterPro" id="IPR032432">
    <property type="entry name" value="Radical_SAM_C"/>
</dbReference>
<dbReference type="AlphaFoldDB" id="A0A1Y4L8B7"/>
<comment type="cofactor">
    <cofactor evidence="1">
        <name>[4Fe-4S] cluster</name>
        <dbReference type="ChEBI" id="CHEBI:49883"/>
    </cofactor>
</comment>
<protein>
    <submittedName>
        <fullName evidence="8">TIGR01212 family radical SAM protein</fullName>
    </submittedName>
</protein>
<dbReference type="SFLD" id="SFLDG01091">
    <property type="entry name" value="uncharacterized_CHP01210-like"/>
    <property type="match status" value="1"/>
</dbReference>
<dbReference type="GO" id="GO:0046872">
    <property type="term" value="F:metal ion binding"/>
    <property type="evidence" value="ECO:0007669"/>
    <property type="project" value="UniProtKB-KW"/>
</dbReference>
<dbReference type="Gene3D" id="3.30.750.200">
    <property type="match status" value="1"/>
</dbReference>
<dbReference type="PANTHER" id="PTHR11135:SF1">
    <property type="entry name" value="PROTEIN YHCC"/>
    <property type="match status" value="1"/>
</dbReference>
<evidence type="ECO:0000256" key="1">
    <source>
        <dbReference type="ARBA" id="ARBA00001966"/>
    </source>
</evidence>
<dbReference type="NCBIfam" id="TIGR01212">
    <property type="entry name" value="TIGR01212 family radical SAM protein"/>
    <property type="match status" value="1"/>
</dbReference>
<feature type="domain" description="Radical SAM core" evidence="7">
    <location>
        <begin position="23"/>
        <end position="264"/>
    </location>
</feature>
<name>A0A1Y4L8B7_9FIRM</name>
<dbReference type="InterPro" id="IPR058240">
    <property type="entry name" value="rSAM_sf"/>
</dbReference>
<dbReference type="InterPro" id="IPR005911">
    <property type="entry name" value="YhcC-like"/>
</dbReference>
<comment type="caution">
    <text evidence="8">The sequence shown here is derived from an EMBL/GenBank/DDBJ whole genome shotgun (WGS) entry which is preliminary data.</text>
</comment>
<dbReference type="InterPro" id="IPR007197">
    <property type="entry name" value="rSAM"/>
</dbReference>
<dbReference type="GO" id="GO:0003824">
    <property type="term" value="F:catalytic activity"/>
    <property type="evidence" value="ECO:0007669"/>
    <property type="project" value="InterPro"/>
</dbReference>
<sequence>MSGFPYSDDNKRYYTYAYFLKHRKGGRVVRVPLDGGFTCPNRDGKLGIGGCAFCSGRGSGDQIAALPSLEEQYRAGIEKVQGKWKDARYQPYFQAFSGTYAPVETLREQYDCALALPGAAGLVIGTRADCIDERTADLLAEYAEKTDLTVELGLQTVHDRTLQAMNRCETFDQFCKGYDRLKKRGICTWVHLINGLPGESLDDMRESAHVIGHMYPNGVKIHALHVLKGTRLAQMDFPLLTREEYVAVTCDQLERLPMTTVIGRLTGDGPAQDVLGPMWTKRKRDVLNAIDQELTRRDSWQGKKFE</sequence>
<dbReference type="Proteomes" id="UP000195897">
    <property type="component" value="Unassembled WGS sequence"/>
</dbReference>
<evidence type="ECO:0000256" key="3">
    <source>
        <dbReference type="ARBA" id="ARBA00022691"/>
    </source>
</evidence>
<evidence type="ECO:0000256" key="6">
    <source>
        <dbReference type="ARBA" id="ARBA00023014"/>
    </source>
</evidence>
<gene>
    <name evidence="8" type="ORF">B5F17_06995</name>
</gene>